<dbReference type="EMBL" id="JAVEPI010000003">
    <property type="protein sequence ID" value="KAK1443066.1"/>
    <property type="molecule type" value="Genomic_DNA"/>
</dbReference>
<protein>
    <submittedName>
        <fullName evidence="4">Nuclear pore membrane glycoprotein gp210-related domain containing protein</fullName>
    </submittedName>
</protein>
<evidence type="ECO:0000256" key="1">
    <source>
        <dbReference type="SAM" id="Phobius"/>
    </source>
</evidence>
<evidence type="ECO:0000313" key="4">
    <source>
        <dbReference type="EMBL" id="KAK1443066.1"/>
    </source>
</evidence>
<evidence type="ECO:0000259" key="3">
    <source>
        <dbReference type="Pfam" id="PF22969"/>
    </source>
</evidence>
<organism evidence="4 5">
    <name type="scientific">Babesia gibsoni</name>
    <dbReference type="NCBI Taxonomy" id="33632"/>
    <lineage>
        <taxon>Eukaryota</taxon>
        <taxon>Sar</taxon>
        <taxon>Alveolata</taxon>
        <taxon>Apicomplexa</taxon>
        <taxon>Aconoidasida</taxon>
        <taxon>Piroplasmida</taxon>
        <taxon>Babesiidae</taxon>
        <taxon>Babesia</taxon>
    </lineage>
</organism>
<keyword evidence="1" id="KW-0812">Transmembrane</keyword>
<name>A0AAD8LQK2_BABGI</name>
<proteinExistence type="predicted"/>
<dbReference type="Proteomes" id="UP001230268">
    <property type="component" value="Unassembled WGS sequence"/>
</dbReference>
<keyword evidence="1" id="KW-1133">Transmembrane helix</keyword>
<reference evidence="4" key="1">
    <citation type="submission" date="2023-08" db="EMBL/GenBank/DDBJ databases">
        <title>Draft sequence of the Babesia gibsoni genome.</title>
        <authorList>
            <person name="Yamagishi J.Y."/>
            <person name="Xuan X.X."/>
        </authorList>
    </citation>
    <scope>NUCLEOTIDE SEQUENCE</scope>
    <source>
        <strain evidence="4">Azabu</strain>
    </source>
</reference>
<feature type="signal peptide" evidence="2">
    <location>
        <begin position="1"/>
        <end position="21"/>
    </location>
</feature>
<dbReference type="InterPro" id="IPR045197">
    <property type="entry name" value="NUP210-like"/>
</dbReference>
<accession>A0AAD8LQK2</accession>
<keyword evidence="1" id="KW-0472">Membrane</keyword>
<gene>
    <name evidence="4" type="ORF">BgAZ_305840</name>
</gene>
<dbReference type="PANTHER" id="PTHR23019:SF0">
    <property type="entry name" value="NUCLEAR PORE MEMBRANE GLYCOPROTEIN 210"/>
    <property type="match status" value="1"/>
</dbReference>
<dbReference type="PANTHER" id="PTHR23019">
    <property type="entry name" value="NUCLEAR PORE MEMBRANE GLYCOPROTEIN GP210-RELATED"/>
    <property type="match status" value="1"/>
</dbReference>
<sequence length="2268" mass="249937">MSHRTAPWALVYMLATALSFASCTTNLALTPAQVLLPSTSFYTAPKSKEIIKIHVQVLIRVEPRVCVSWEVQNPDLLRLFPPNNEENFLDYSILPPSGLREGCSSSIWAASIPNAATAAFSAAGESLRSWVFSYDAATKSRAGAEVIISPMKSIQFETRNRRIAVNQIATLKIVGHDQHQNTFTSLEGIPFEARIEDPNIMQIIDPRNDPEVATRARISLLDRKDRFAVSSGYSLTSDVIVLQGKTVGRTKISVRLMLPEYKDIVLKDVEFTVSDSIDLEPSRLVMPPQSKFTFCINKIKPQSVVDGLWDSKVNFSNYTWSTEGGSGNSIAKDGTLTTGKAGSGDFRVVLTDKRNSEAFVSDVMIRVPSKLSATYGGLQDMLECFATKGLDIQQLTSLSGAKLADALQQQLYRNCQGGMRCGARHLTGGVSAKPFAYLLMGRSYIFDVSMRDQDDYQIYVPEVSKFTWKGADDGILSFEKSSNGRLGVVQALKEGLSTLVIEMANPKVQVEISVSVTNPVYLVGFPLETMRWTDQNSGRQETVAVSNKPLLLPIHENAKLVPRGGSGEYMWHVDDNNLCSVKNGVLRCKEYGSTVLTLADKLNPENQFKVQIITKKIGSISSSPANLHAEVGTSAQIKVVAYADISGVTPMFSKTWDTAFQNMGQFYFCMTMNRETDDPSKKVNCRVQHDQFMLDLSAVTEEPFSCGVFTYRAMHPGETHVSITLMDEEVMQAAEGAATSNVIIYDRLSLSIHPEYNQLPFKVPPQPFMNVSQGAADGSILANVAIGAKIRLMVKGGPPMQTGTLSLATCNPKSTVLYVEKVNLDADDANMGRSMFDVYCRSETAGEKICISVDGALRNEFTISCRLPSYVEIHPLVTLNNLSVYDNLMRYSGSRLSWDEDDLSSGMLGTGSNLCFKDDTKTYWQVKLNAQDTHAFRAVVFDAFGNLLAPNHSFKVLWKGTAISEALKSDDLTFQAIDNSLFFYKANDFAEKELQAYLEWPDSFDTKNVSSQFSSLMKPRAVTSLVTSSKMWKKSPDRRGVYVLMSTMKLFPTLPHEILVDAGKSSTDRLEKRVSLFFNPKMRYQFAVILGSGNYVEFSAFSESIKLQHSTTATYSSVEEFSKAMATQDGLINLFNPLSVRKHLTKDGVVLQIPISVKFMSFVCTGTCARSLEIADRSQLGQVTKTLALSQMQVSKLTIILSEITDDFEDFEAMSNVYGGLNILTVKRQYRLHAVALDGNGVPMSYASLNGVKFSVCNNTLVKMETPKDLGYISVGNAMVIQCLAEGKYTIKAEIQNYKSLADAPNGSVITESLEITAVKEVKPVLSSIVMLPNSEEFQISMLDSMFTRNLPTQTLVMESSNEEVLKVVKANQLGYIRSLVPGSCTLVSYIPSGNSVQSRTATPVTVAVPYALSIRAPLQVLNGNTVVLHAELVDKKGKNFTPVFVMGASESDGYSYCVFTWSLNGQGSFIEDMEKLPTISGAGKSRVTLQATSLGHVVVNLKASCRNMGKQPNLDLTAARVTIDIVMPQSIFGSALYPKTIIAADGLYKSQAGMVETVNHADSEIVSILSKDLIKTHSKSGHVLLKTADNHVSHVHIRQVDQLHIRDESTSTGVVNVMKSGKKELDVFLKTSDGQLIHPPDDVKLKTIVSHSALFRATVLGNRVTVSANALGGCAALMVIMEEKEDQSTDAGLVFDLVRVCVSNALSPQSAVLFKGSALHFMAGDTTMYGITLDGIPLAKRYGKLHHQSSLRYYQDVLLPSVDLIVGDLKSDLLRACVKVFRDMIIPEEECADAFKFHAPLLDVSQYHSGLKPLYTFPFSVSRGVDSSIFMAKLTGLLQEFAKTGEGIISLMEGGISALPDHAGYGWSVDEPAIVWVKDSQGLAINAGKAVVRFEGETMKGDSTVEVHDKVLSVELQHCVDVDALTDKFQNKLAYLETHSPFYIVFKATSEGGYQLKNTLQIDSKVLAICEFTGSEAWLNEVFIFEPTFLPHRRGEFIPACRASVRSFGGKHEWYSLKNLLKGASESVSGVKLHVSLHSTLPSDYKSSTINSTTYKPAVNHRALWTTIRKADVKLWENSFDWKVPMFAQFVDEQGVSLDEAGVEAGKTLSLSVYPNYNRCKVTVDNTHYHVRVTERQGLLCSFTLGNDGIVESATVKLQCGRSVIARLKVISKTDTPLRTIEAVARSTQVYQRHNFDLLLTIFTGVVAGAFAYLVYTLLHKPAVKYYETTEPIKIERTIPNVFEKLYQADYHGSYAPTTAQYKHRRM</sequence>
<dbReference type="Pfam" id="PF22969">
    <property type="entry name" value="Ig_NUP210_2nd"/>
    <property type="match status" value="1"/>
</dbReference>
<feature type="chain" id="PRO_5042186062" evidence="2">
    <location>
        <begin position="22"/>
        <end position="2268"/>
    </location>
</feature>
<keyword evidence="5" id="KW-1185">Reference proteome</keyword>
<feature type="transmembrane region" description="Helical" evidence="1">
    <location>
        <begin position="2199"/>
        <end position="2220"/>
    </location>
</feature>
<keyword evidence="2" id="KW-0732">Signal</keyword>
<dbReference type="PROSITE" id="PS51257">
    <property type="entry name" value="PROKAR_LIPOPROTEIN"/>
    <property type="match status" value="1"/>
</dbReference>
<feature type="domain" description="NUP210 Ig-like" evidence="3">
    <location>
        <begin position="163"/>
        <end position="264"/>
    </location>
</feature>
<comment type="caution">
    <text evidence="4">The sequence shown here is derived from an EMBL/GenBank/DDBJ whole genome shotgun (WGS) entry which is preliminary data.</text>
</comment>
<evidence type="ECO:0000256" key="2">
    <source>
        <dbReference type="SAM" id="SignalP"/>
    </source>
</evidence>
<evidence type="ECO:0000313" key="5">
    <source>
        <dbReference type="Proteomes" id="UP001230268"/>
    </source>
</evidence>
<dbReference type="InterPro" id="IPR055097">
    <property type="entry name" value="Ig_NUP210_2nd"/>
</dbReference>